<dbReference type="EC" id="3.4.16.4" evidence="4"/>
<evidence type="ECO:0000256" key="8">
    <source>
        <dbReference type="ARBA" id="ARBA00022801"/>
    </source>
</evidence>
<evidence type="ECO:0000259" key="18">
    <source>
        <dbReference type="SMART" id="SM00936"/>
    </source>
</evidence>
<dbReference type="Gene3D" id="3.40.710.10">
    <property type="entry name" value="DD-peptidase/beta-lactamase superfamily"/>
    <property type="match status" value="1"/>
</dbReference>
<feature type="chain" id="PRO_5039374469" description="serine-type D-Ala-D-Ala carboxypeptidase" evidence="17">
    <location>
        <begin position="24"/>
        <end position="470"/>
    </location>
</feature>
<feature type="active site" evidence="13">
    <location>
        <position position="125"/>
    </location>
</feature>
<dbReference type="SUPFAM" id="SSF56601">
    <property type="entry name" value="beta-lactamase/transpeptidase-like"/>
    <property type="match status" value="1"/>
</dbReference>
<keyword evidence="9" id="KW-0133">Cell shape</keyword>
<evidence type="ECO:0000256" key="15">
    <source>
        <dbReference type="RuleBase" id="RU004016"/>
    </source>
</evidence>
<dbReference type="EMBL" id="DWYA01000005">
    <property type="protein sequence ID" value="HJB38848.1"/>
    <property type="molecule type" value="Genomic_DNA"/>
</dbReference>
<keyword evidence="16" id="KW-0812">Transmembrane</keyword>
<feature type="active site" description="Acyl-ester intermediate" evidence="13">
    <location>
        <position position="63"/>
    </location>
</feature>
<feature type="binding site" evidence="14">
    <location>
        <position position="253"/>
    </location>
    <ligand>
        <name>substrate</name>
    </ligand>
</feature>
<dbReference type="GO" id="GO:0009002">
    <property type="term" value="F:serine-type D-Ala-D-Ala carboxypeptidase activity"/>
    <property type="evidence" value="ECO:0007669"/>
    <property type="project" value="UniProtKB-EC"/>
</dbReference>
<evidence type="ECO:0000256" key="1">
    <source>
        <dbReference type="ARBA" id="ARBA00003217"/>
    </source>
</evidence>
<keyword evidence="16" id="KW-1133">Transmembrane helix</keyword>
<comment type="pathway">
    <text evidence="2">Cell wall biogenesis; peptidoglycan biosynthesis.</text>
</comment>
<dbReference type="GO" id="GO:0006508">
    <property type="term" value="P:proteolysis"/>
    <property type="evidence" value="ECO:0007669"/>
    <property type="project" value="UniProtKB-KW"/>
</dbReference>
<evidence type="ECO:0000256" key="4">
    <source>
        <dbReference type="ARBA" id="ARBA00012448"/>
    </source>
</evidence>
<gene>
    <name evidence="19" type="ORF">H9943_00440</name>
</gene>
<keyword evidence="5" id="KW-0121">Carboxypeptidase</keyword>
<accession>A0A9D2M0T0</accession>
<evidence type="ECO:0000256" key="14">
    <source>
        <dbReference type="PIRSR" id="PIRSR618044-2"/>
    </source>
</evidence>
<dbReference type="PRINTS" id="PR00725">
    <property type="entry name" value="DADACBPTASE1"/>
</dbReference>
<evidence type="ECO:0000313" key="19">
    <source>
        <dbReference type="EMBL" id="HJB38848.1"/>
    </source>
</evidence>
<feature type="domain" description="Peptidase S11 D-Ala-D-Ala carboxypeptidase A C-terminal" evidence="18">
    <location>
        <begin position="310"/>
        <end position="401"/>
    </location>
</feature>
<evidence type="ECO:0000256" key="13">
    <source>
        <dbReference type="PIRSR" id="PIRSR618044-1"/>
    </source>
</evidence>
<keyword evidence="6" id="KW-0645">Protease</keyword>
<reference evidence="19" key="1">
    <citation type="journal article" date="2021" name="PeerJ">
        <title>Extensive microbial diversity within the chicken gut microbiome revealed by metagenomics and culture.</title>
        <authorList>
            <person name="Gilroy R."/>
            <person name="Ravi A."/>
            <person name="Getino M."/>
            <person name="Pursley I."/>
            <person name="Horton D.L."/>
            <person name="Alikhan N.F."/>
            <person name="Baker D."/>
            <person name="Gharbi K."/>
            <person name="Hall N."/>
            <person name="Watson M."/>
            <person name="Adriaenssens E.M."/>
            <person name="Foster-Nyarko E."/>
            <person name="Jarju S."/>
            <person name="Secka A."/>
            <person name="Antonio M."/>
            <person name="Oren A."/>
            <person name="Chaudhuri R.R."/>
            <person name="La Ragione R."/>
            <person name="Hildebrand F."/>
            <person name="Pallen M.J."/>
        </authorList>
    </citation>
    <scope>NUCLEOTIDE SEQUENCE</scope>
    <source>
        <strain evidence="19">ChiBcec8-14828</strain>
    </source>
</reference>
<dbReference type="InterPro" id="IPR012338">
    <property type="entry name" value="Beta-lactam/transpept-like"/>
</dbReference>
<dbReference type="InterPro" id="IPR037167">
    <property type="entry name" value="Peptidase_S11_C_sf"/>
</dbReference>
<dbReference type="PANTHER" id="PTHR21581">
    <property type="entry name" value="D-ALANYL-D-ALANINE CARBOXYPEPTIDASE"/>
    <property type="match status" value="1"/>
</dbReference>
<keyword evidence="10" id="KW-0573">Peptidoglycan synthesis</keyword>
<keyword evidence="8 19" id="KW-0378">Hydrolase</keyword>
<dbReference type="SUPFAM" id="SSF69189">
    <property type="entry name" value="Penicillin-binding protein associated domain"/>
    <property type="match status" value="1"/>
</dbReference>
<dbReference type="Pfam" id="PF07943">
    <property type="entry name" value="PBP5_C"/>
    <property type="match status" value="1"/>
</dbReference>
<keyword evidence="7 17" id="KW-0732">Signal</keyword>
<dbReference type="GO" id="GO:0071555">
    <property type="term" value="P:cell wall organization"/>
    <property type="evidence" value="ECO:0007669"/>
    <property type="project" value="UniProtKB-KW"/>
</dbReference>
<evidence type="ECO:0000256" key="3">
    <source>
        <dbReference type="ARBA" id="ARBA00007164"/>
    </source>
</evidence>
<evidence type="ECO:0000313" key="20">
    <source>
        <dbReference type="Proteomes" id="UP000824209"/>
    </source>
</evidence>
<evidence type="ECO:0000256" key="17">
    <source>
        <dbReference type="SAM" id="SignalP"/>
    </source>
</evidence>
<feature type="active site" description="Proton acceptor" evidence="13">
    <location>
        <position position="66"/>
    </location>
</feature>
<dbReference type="AlphaFoldDB" id="A0A9D2M0T0"/>
<evidence type="ECO:0000256" key="5">
    <source>
        <dbReference type="ARBA" id="ARBA00022645"/>
    </source>
</evidence>
<comment type="similarity">
    <text evidence="3 15">Belongs to the peptidase S11 family.</text>
</comment>
<dbReference type="InterPro" id="IPR012907">
    <property type="entry name" value="Peptidase_S11_C"/>
</dbReference>
<evidence type="ECO:0000256" key="16">
    <source>
        <dbReference type="SAM" id="Phobius"/>
    </source>
</evidence>
<proteinExistence type="inferred from homology"/>
<dbReference type="Pfam" id="PF00768">
    <property type="entry name" value="Peptidase_S11"/>
    <property type="match status" value="1"/>
</dbReference>
<dbReference type="Gene3D" id="2.60.410.10">
    <property type="entry name" value="D-Ala-D-Ala carboxypeptidase, C-terminal domain"/>
    <property type="match status" value="1"/>
</dbReference>
<keyword evidence="11" id="KW-0961">Cell wall biogenesis/degradation</keyword>
<evidence type="ECO:0000256" key="10">
    <source>
        <dbReference type="ARBA" id="ARBA00022984"/>
    </source>
</evidence>
<sequence>MKKFCCMVLLVLCVVGLPVSAAAQGYDLPAEISVTAAEAYFINLDTGLVVYEKDADTPRSIASLTKLMTSLLLMENVQDLENTMITAERNLYVGSIIDPSSSNADIRPGESVSALNMLYAMMLPSANEAAEAVGYYLSGGNLQNFYAMMNQRAKELGCTNTNFASTNGLVDQEGGNWSTAHDVALIAQECWKHEIFRTVCGTQLYWMPMTDNSAHNYAQFPKQNPNAAYYIQSTNRMMSPNSGVYRSYIRGIKTGSTFSAGRNFASAAVNERGETFIGVVLGCPYDPPEDGYAYSFHDTAAIYDWIFSSFSVRPTLDTTTPITEVRVEWSSESDRLQLVPASDLKTILPNDSDDALTTTFDVPEQVYAPVKAGDRIGSVTLTLEGREIGTVDLLAARDIERNTFLFLVGKTGEFLTGTYVKVVIVLTVVFFVGYVLIAVRMERARKAQLRRQKRRAKDERFDDFPPQQQK</sequence>
<comment type="caution">
    <text evidence="19">The sequence shown here is derived from an EMBL/GenBank/DDBJ whole genome shotgun (WGS) entry which is preliminary data.</text>
</comment>
<evidence type="ECO:0000256" key="2">
    <source>
        <dbReference type="ARBA" id="ARBA00004752"/>
    </source>
</evidence>
<comment type="function">
    <text evidence="1">Removes C-terminal D-alanyl residues from sugar-peptide cell wall precursors.</text>
</comment>
<dbReference type="GO" id="GO:0009252">
    <property type="term" value="P:peptidoglycan biosynthetic process"/>
    <property type="evidence" value="ECO:0007669"/>
    <property type="project" value="UniProtKB-KW"/>
</dbReference>
<dbReference type="GO" id="GO:0008360">
    <property type="term" value="P:regulation of cell shape"/>
    <property type="evidence" value="ECO:0007669"/>
    <property type="project" value="UniProtKB-KW"/>
</dbReference>
<name>A0A9D2M0T0_9FIRM</name>
<organism evidence="19 20">
    <name type="scientific">Candidatus Ruthenibacterium avium</name>
    <dbReference type="NCBI Taxonomy" id="2838751"/>
    <lineage>
        <taxon>Bacteria</taxon>
        <taxon>Bacillati</taxon>
        <taxon>Bacillota</taxon>
        <taxon>Clostridia</taxon>
        <taxon>Eubacteriales</taxon>
        <taxon>Oscillospiraceae</taxon>
        <taxon>Ruthenibacterium</taxon>
    </lineage>
</organism>
<evidence type="ECO:0000256" key="12">
    <source>
        <dbReference type="ARBA" id="ARBA00034000"/>
    </source>
</evidence>
<dbReference type="PANTHER" id="PTHR21581:SF6">
    <property type="entry name" value="TRAFFICKING PROTEIN PARTICLE COMPLEX SUBUNIT 12"/>
    <property type="match status" value="1"/>
</dbReference>
<dbReference type="SMART" id="SM00936">
    <property type="entry name" value="PBP5_C"/>
    <property type="match status" value="1"/>
</dbReference>
<evidence type="ECO:0000256" key="11">
    <source>
        <dbReference type="ARBA" id="ARBA00023316"/>
    </source>
</evidence>
<dbReference type="InterPro" id="IPR001967">
    <property type="entry name" value="Peptidase_S11_N"/>
</dbReference>
<keyword evidence="16" id="KW-0472">Membrane</keyword>
<evidence type="ECO:0000256" key="6">
    <source>
        <dbReference type="ARBA" id="ARBA00022670"/>
    </source>
</evidence>
<feature type="transmembrane region" description="Helical" evidence="16">
    <location>
        <begin position="419"/>
        <end position="441"/>
    </location>
</feature>
<protein>
    <recommendedName>
        <fullName evidence="4">serine-type D-Ala-D-Ala carboxypeptidase</fullName>
        <ecNumber evidence="4">3.4.16.4</ecNumber>
    </recommendedName>
</protein>
<feature type="signal peptide" evidence="17">
    <location>
        <begin position="1"/>
        <end position="23"/>
    </location>
</feature>
<comment type="catalytic activity">
    <reaction evidence="12">
        <text>Preferential cleavage: (Ac)2-L-Lys-D-Ala-|-D-Ala. Also transpeptidation of peptidyl-alanyl moieties that are N-acyl substituents of D-alanine.</text>
        <dbReference type="EC" id="3.4.16.4"/>
    </reaction>
</comment>
<reference evidence="19" key="2">
    <citation type="submission" date="2021-04" db="EMBL/GenBank/DDBJ databases">
        <authorList>
            <person name="Gilroy R."/>
        </authorList>
    </citation>
    <scope>NUCLEOTIDE SEQUENCE</scope>
    <source>
        <strain evidence="19">ChiBcec8-14828</strain>
    </source>
</reference>
<dbReference type="Proteomes" id="UP000824209">
    <property type="component" value="Unassembled WGS sequence"/>
</dbReference>
<dbReference type="InterPro" id="IPR015956">
    <property type="entry name" value="Peniciliin-bd_prot_C_sf"/>
</dbReference>
<evidence type="ECO:0000256" key="9">
    <source>
        <dbReference type="ARBA" id="ARBA00022960"/>
    </source>
</evidence>
<dbReference type="InterPro" id="IPR018044">
    <property type="entry name" value="Peptidase_S11"/>
</dbReference>
<evidence type="ECO:0000256" key="7">
    <source>
        <dbReference type="ARBA" id="ARBA00022729"/>
    </source>
</evidence>